<comment type="caution">
    <text evidence="1">The sequence shown here is derived from an EMBL/GenBank/DDBJ whole genome shotgun (WGS) entry which is preliminary data.</text>
</comment>
<dbReference type="EMBL" id="SGIT01000001">
    <property type="protein sequence ID" value="RZF62186.1"/>
    <property type="molecule type" value="Genomic_DNA"/>
</dbReference>
<dbReference type="RefSeq" id="WP_130140415.1">
    <property type="nucleotide sequence ID" value="NZ_SGIT01000001.1"/>
</dbReference>
<evidence type="ECO:0000313" key="1">
    <source>
        <dbReference type="EMBL" id="RZF62186.1"/>
    </source>
</evidence>
<proteinExistence type="predicted"/>
<dbReference type="AlphaFoldDB" id="A0A4Q6XZV1"/>
<accession>A0A4Q6XZV1</accession>
<keyword evidence="2" id="KW-1185">Reference proteome</keyword>
<protein>
    <submittedName>
        <fullName evidence="1">Uncharacterized protein</fullName>
    </submittedName>
</protein>
<organism evidence="1 2">
    <name type="scientific">Sphingobacterium corticibacterium</name>
    <dbReference type="NCBI Taxonomy" id="2484746"/>
    <lineage>
        <taxon>Bacteria</taxon>
        <taxon>Pseudomonadati</taxon>
        <taxon>Bacteroidota</taxon>
        <taxon>Sphingobacteriia</taxon>
        <taxon>Sphingobacteriales</taxon>
        <taxon>Sphingobacteriaceae</taxon>
        <taxon>Sphingobacterium</taxon>
    </lineage>
</organism>
<dbReference type="OrthoDB" id="645138at2"/>
<evidence type="ECO:0000313" key="2">
    <source>
        <dbReference type="Proteomes" id="UP000292855"/>
    </source>
</evidence>
<sequence>MAKQESLVKFRGKVGDLSFTKHRSRGYEVRMRGGVDKARIMSDPNFERTRENMSEFGTAAKTAKLIRIQLNNLMRGTADKTFRNRLTSTVHRIIKLDSENVRGQRIFLPENSVRLKGFEFNGSSSLEFMFSGSLITAFDRETGEVSLVIPDFDPRREVTLLPEATHIRFTLAAVEQTLDTEVVPRPLVQQSDYIQLIDAHVEETIQVSLPASSDKVVYIIVGIETFLESNGVHYPLKNNPYNAMTIVDVDIP</sequence>
<reference evidence="1 2" key="1">
    <citation type="submission" date="2019-02" db="EMBL/GenBank/DDBJ databases">
        <authorList>
            <person name="Li Y."/>
        </authorList>
    </citation>
    <scope>NUCLEOTIDE SEQUENCE [LARGE SCALE GENOMIC DNA]</scope>
    <source>
        <strain evidence="1 2">30C10-4-7</strain>
    </source>
</reference>
<dbReference type="Proteomes" id="UP000292855">
    <property type="component" value="Unassembled WGS sequence"/>
</dbReference>
<name>A0A4Q6XZV1_9SPHI</name>
<gene>
    <name evidence="1" type="ORF">EWE74_05100</name>
</gene>